<proteinExistence type="predicted"/>
<accession>A0A2B7XTM3</accession>
<feature type="compositionally biased region" description="Basic and acidic residues" evidence="1">
    <location>
        <begin position="57"/>
        <end position="75"/>
    </location>
</feature>
<feature type="compositionally biased region" description="Basic and acidic residues" evidence="1">
    <location>
        <begin position="18"/>
        <end position="37"/>
    </location>
</feature>
<dbReference type="AlphaFoldDB" id="A0A2B7XTM3"/>
<protein>
    <submittedName>
        <fullName evidence="2">Uncharacterized protein</fullName>
    </submittedName>
</protein>
<comment type="caution">
    <text evidence="2">The sequence shown here is derived from an EMBL/GenBank/DDBJ whole genome shotgun (WGS) entry which is preliminary data.</text>
</comment>
<keyword evidence="3" id="KW-1185">Reference proteome</keyword>
<evidence type="ECO:0000256" key="1">
    <source>
        <dbReference type="SAM" id="MobiDB-lite"/>
    </source>
</evidence>
<dbReference type="Proteomes" id="UP000224634">
    <property type="component" value="Unassembled WGS sequence"/>
</dbReference>
<evidence type="ECO:0000313" key="2">
    <source>
        <dbReference type="EMBL" id="PGH12340.1"/>
    </source>
</evidence>
<name>A0A2B7XTM3_POLH7</name>
<feature type="compositionally biased region" description="Acidic residues" evidence="1">
    <location>
        <begin position="38"/>
        <end position="50"/>
    </location>
</feature>
<evidence type="ECO:0000313" key="3">
    <source>
        <dbReference type="Proteomes" id="UP000224634"/>
    </source>
</evidence>
<dbReference type="EMBL" id="PDNA01000119">
    <property type="protein sequence ID" value="PGH12340.1"/>
    <property type="molecule type" value="Genomic_DNA"/>
</dbReference>
<organism evidence="2 3">
    <name type="scientific">Polytolypa hystricis (strain UAMH7299)</name>
    <dbReference type="NCBI Taxonomy" id="1447883"/>
    <lineage>
        <taxon>Eukaryota</taxon>
        <taxon>Fungi</taxon>
        <taxon>Dikarya</taxon>
        <taxon>Ascomycota</taxon>
        <taxon>Pezizomycotina</taxon>
        <taxon>Eurotiomycetes</taxon>
        <taxon>Eurotiomycetidae</taxon>
        <taxon>Onygenales</taxon>
        <taxon>Onygenales incertae sedis</taxon>
        <taxon>Polytolypa</taxon>
    </lineage>
</organism>
<gene>
    <name evidence="2" type="ORF">AJ80_06750</name>
</gene>
<reference evidence="2 3" key="1">
    <citation type="submission" date="2017-10" db="EMBL/GenBank/DDBJ databases">
        <title>Comparative genomics in systemic dimorphic fungi from Ajellomycetaceae.</title>
        <authorList>
            <person name="Munoz J.F."/>
            <person name="Mcewen J.G."/>
            <person name="Clay O.K."/>
            <person name="Cuomo C.A."/>
        </authorList>
    </citation>
    <scope>NUCLEOTIDE SEQUENCE [LARGE SCALE GENOMIC DNA]</scope>
    <source>
        <strain evidence="2 3">UAMH7299</strain>
    </source>
</reference>
<feature type="region of interest" description="Disordered" evidence="1">
    <location>
        <begin position="1"/>
        <end position="75"/>
    </location>
</feature>
<sequence>MDKEKNATKKVSQPFNGQKKESKKEARGKVAESRWRSEEEDEDEEEEDEVGCGLRSWMDDGEGREIIGKEEVRGL</sequence>